<evidence type="ECO:0000259" key="1">
    <source>
        <dbReference type="Pfam" id="PF06985"/>
    </source>
</evidence>
<sequence length="300" mass="34907">MSSAIDASRTTLALARAMLDWLTLLDSSDGPPHRGISGDALLASPLPVEAHEKCLPMNARNLDRLNKCSGPVWRWGRWRRCADLFNSMSNENQYAPLASPSTIRVIKIQEQKVNNEVACVIRHVNRTKFEYEALSYVWGNPKPARHVYLGNEADQKCLFPLHENLWRFLNWAWSRQIFDRWIWTDRICLNQENEKEMAQQILRMGEIFHDAKQTLSWLDMSEQDGEDIIYLRDCAEKGLNCERAPHETQQVADQIRKNEYWTRVWIAQEVGRAKRVAMLIGNTEMDLRAMGRKGYEFREG</sequence>
<organism evidence="2 3">
    <name type="scientific">Phyllosticta citrichinensis</name>
    <dbReference type="NCBI Taxonomy" id="1130410"/>
    <lineage>
        <taxon>Eukaryota</taxon>
        <taxon>Fungi</taxon>
        <taxon>Dikarya</taxon>
        <taxon>Ascomycota</taxon>
        <taxon>Pezizomycotina</taxon>
        <taxon>Dothideomycetes</taxon>
        <taxon>Dothideomycetes incertae sedis</taxon>
        <taxon>Botryosphaeriales</taxon>
        <taxon>Phyllostictaceae</taxon>
        <taxon>Phyllosticta</taxon>
    </lineage>
</organism>
<protein>
    <submittedName>
        <fullName evidence="2">Heterokaryon incompatibility protein-domain-containing protein</fullName>
    </submittedName>
</protein>
<dbReference type="Pfam" id="PF06985">
    <property type="entry name" value="HET"/>
    <property type="match status" value="1"/>
</dbReference>
<gene>
    <name evidence="2" type="ORF">IWX90DRAFT_265774</name>
</gene>
<proteinExistence type="predicted"/>
<keyword evidence="3" id="KW-1185">Reference proteome</keyword>
<dbReference type="PANTHER" id="PTHR24148:SF73">
    <property type="entry name" value="HET DOMAIN PROTEIN (AFU_ORTHOLOGUE AFUA_8G01020)"/>
    <property type="match status" value="1"/>
</dbReference>
<reference evidence="2 3" key="1">
    <citation type="journal article" date="2022" name="G3 (Bethesda)">
        <title>Enemy or ally: a genomic approach to elucidate the lifestyle of Phyllosticta citrichinaensis.</title>
        <authorList>
            <person name="Buijs V.A."/>
            <person name="Groenewald J.Z."/>
            <person name="Haridas S."/>
            <person name="LaButti K.M."/>
            <person name="Lipzen A."/>
            <person name="Martin F.M."/>
            <person name="Barry K."/>
            <person name="Grigoriev I.V."/>
            <person name="Crous P.W."/>
            <person name="Seidl M.F."/>
        </authorList>
    </citation>
    <scope>NUCLEOTIDE SEQUENCE [LARGE SCALE GENOMIC DNA]</scope>
    <source>
        <strain evidence="2 3">CBS 129764</strain>
    </source>
</reference>
<dbReference type="EMBL" id="JBBWUH010000007">
    <property type="protein sequence ID" value="KAK8161328.1"/>
    <property type="molecule type" value="Genomic_DNA"/>
</dbReference>
<feature type="domain" description="Heterokaryon incompatibility" evidence="1">
    <location>
        <begin position="131"/>
        <end position="269"/>
    </location>
</feature>
<dbReference type="InterPro" id="IPR010730">
    <property type="entry name" value="HET"/>
</dbReference>
<name>A0ABR1XMB4_9PEZI</name>
<dbReference type="InterPro" id="IPR052895">
    <property type="entry name" value="HetReg/Transcr_Mod"/>
</dbReference>
<dbReference type="Proteomes" id="UP001456524">
    <property type="component" value="Unassembled WGS sequence"/>
</dbReference>
<dbReference type="PANTHER" id="PTHR24148">
    <property type="entry name" value="ANKYRIN REPEAT DOMAIN-CONTAINING PROTEIN 39 HOMOLOG-RELATED"/>
    <property type="match status" value="1"/>
</dbReference>
<evidence type="ECO:0000313" key="2">
    <source>
        <dbReference type="EMBL" id="KAK8161328.1"/>
    </source>
</evidence>
<accession>A0ABR1XMB4</accession>
<comment type="caution">
    <text evidence="2">The sequence shown here is derived from an EMBL/GenBank/DDBJ whole genome shotgun (WGS) entry which is preliminary data.</text>
</comment>
<evidence type="ECO:0000313" key="3">
    <source>
        <dbReference type="Proteomes" id="UP001456524"/>
    </source>
</evidence>